<organism evidence="1">
    <name type="scientific">Chlamydomonas leiostraca</name>
    <dbReference type="NCBI Taxonomy" id="1034604"/>
    <lineage>
        <taxon>Eukaryota</taxon>
        <taxon>Viridiplantae</taxon>
        <taxon>Chlorophyta</taxon>
        <taxon>core chlorophytes</taxon>
        <taxon>Chlorophyceae</taxon>
        <taxon>CS clade</taxon>
        <taxon>Chlamydomonadales</taxon>
        <taxon>Chlamydomonadaceae</taxon>
        <taxon>Chlamydomonas</taxon>
    </lineage>
</organism>
<gene>
    <name evidence="1" type="ORF">CLEI1391_LOCUS11879</name>
</gene>
<dbReference type="EMBL" id="HBFB01021104">
    <property type="protein sequence ID" value="CAD8684615.1"/>
    <property type="molecule type" value="Transcribed_RNA"/>
</dbReference>
<name>A0A7S0RQL1_9CHLO</name>
<accession>A0A7S0RQL1</accession>
<evidence type="ECO:0000313" key="1">
    <source>
        <dbReference type="EMBL" id="CAD8684615.1"/>
    </source>
</evidence>
<protein>
    <submittedName>
        <fullName evidence="1">Uncharacterized protein</fullName>
    </submittedName>
</protein>
<proteinExistence type="predicted"/>
<sequence>MADPGGEGESSPAVDGLFAALASALPFPAAFGTDPVTEVSASATTRLLDMTATPDWLSEGDVWEGLASNATLLAPLVRALPAPPPCKALLGLRLLAFYQDWGEPCLGCVQAADHPLLVLGCLSAFEDQELASGSTYLRAGGSTGYRLLDVPEMCDICTAA</sequence>
<dbReference type="AlphaFoldDB" id="A0A7S0RQL1"/>
<reference evidence="1" key="1">
    <citation type="submission" date="2021-01" db="EMBL/GenBank/DDBJ databases">
        <authorList>
            <person name="Corre E."/>
            <person name="Pelletier E."/>
            <person name="Niang G."/>
            <person name="Scheremetjew M."/>
            <person name="Finn R."/>
            <person name="Kale V."/>
            <person name="Holt S."/>
            <person name="Cochrane G."/>
            <person name="Meng A."/>
            <person name="Brown T."/>
            <person name="Cohen L."/>
        </authorList>
    </citation>
    <scope>NUCLEOTIDE SEQUENCE</scope>
    <source>
        <strain evidence="1">SAG 11-49</strain>
    </source>
</reference>